<feature type="region of interest" description="Disordered" evidence="5">
    <location>
        <begin position="1"/>
        <end position="20"/>
    </location>
</feature>
<gene>
    <name evidence="8" type="ordered locus">Dred_3179</name>
</gene>
<keyword evidence="2 6" id="KW-0812">Transmembrane</keyword>
<dbReference type="AlphaFoldDB" id="A4J9C8"/>
<evidence type="ECO:0000313" key="9">
    <source>
        <dbReference type="Proteomes" id="UP000001556"/>
    </source>
</evidence>
<dbReference type="eggNOG" id="ENOG5032VW2">
    <property type="taxonomic scope" value="Bacteria"/>
</dbReference>
<proteinExistence type="predicted"/>
<evidence type="ECO:0000256" key="2">
    <source>
        <dbReference type="ARBA" id="ARBA00022692"/>
    </source>
</evidence>
<evidence type="ECO:0000256" key="1">
    <source>
        <dbReference type="ARBA" id="ARBA00004141"/>
    </source>
</evidence>
<evidence type="ECO:0000256" key="4">
    <source>
        <dbReference type="ARBA" id="ARBA00023136"/>
    </source>
</evidence>
<feature type="transmembrane region" description="Helical" evidence="6">
    <location>
        <begin position="234"/>
        <end position="263"/>
    </location>
</feature>
<dbReference type="GO" id="GO:0016020">
    <property type="term" value="C:membrane"/>
    <property type="evidence" value="ECO:0007669"/>
    <property type="project" value="UniProtKB-SubCell"/>
</dbReference>
<feature type="compositionally biased region" description="Polar residues" evidence="5">
    <location>
        <begin position="1"/>
        <end position="16"/>
    </location>
</feature>
<feature type="transmembrane region" description="Helical" evidence="6">
    <location>
        <begin position="134"/>
        <end position="158"/>
    </location>
</feature>
<feature type="transmembrane region" description="Helical" evidence="6">
    <location>
        <begin position="202"/>
        <end position="222"/>
    </location>
</feature>
<evidence type="ECO:0000256" key="5">
    <source>
        <dbReference type="SAM" id="MobiDB-lite"/>
    </source>
</evidence>
<evidence type="ECO:0000256" key="6">
    <source>
        <dbReference type="SAM" id="Phobius"/>
    </source>
</evidence>
<feature type="domain" description="Yip1" evidence="7">
    <location>
        <begin position="62"/>
        <end position="250"/>
    </location>
</feature>
<dbReference type="EMBL" id="CP000612">
    <property type="protein sequence ID" value="ABO51681.1"/>
    <property type="molecule type" value="Genomic_DNA"/>
</dbReference>
<feature type="transmembrane region" description="Helical" evidence="6">
    <location>
        <begin position="80"/>
        <end position="100"/>
    </location>
</feature>
<evidence type="ECO:0000256" key="3">
    <source>
        <dbReference type="ARBA" id="ARBA00022989"/>
    </source>
</evidence>
<dbReference type="STRING" id="349161.Dred_3179"/>
<dbReference type="RefSeq" id="WP_011879469.1">
    <property type="nucleotide sequence ID" value="NC_009253.1"/>
</dbReference>
<dbReference type="KEGG" id="drm:Dred_3179"/>
<dbReference type="Proteomes" id="UP000001556">
    <property type="component" value="Chromosome"/>
</dbReference>
<keyword evidence="9" id="KW-1185">Reference proteome</keyword>
<comment type="subcellular location">
    <subcellularLocation>
        <location evidence="1">Membrane</location>
        <topology evidence="1">Multi-pass membrane protein</topology>
    </subcellularLocation>
</comment>
<reference evidence="8 9" key="1">
    <citation type="submission" date="2007-03" db="EMBL/GenBank/DDBJ databases">
        <title>Complete sequence of Desulfotomaculum reducens MI-1.</title>
        <authorList>
            <consortium name="US DOE Joint Genome Institute"/>
            <person name="Copeland A."/>
            <person name="Lucas S."/>
            <person name="Lapidus A."/>
            <person name="Barry K."/>
            <person name="Detter J.C."/>
            <person name="Glavina del Rio T."/>
            <person name="Hammon N."/>
            <person name="Israni S."/>
            <person name="Dalin E."/>
            <person name="Tice H."/>
            <person name="Pitluck S."/>
            <person name="Sims D."/>
            <person name="Brettin T."/>
            <person name="Bruce D."/>
            <person name="Han C."/>
            <person name="Tapia R."/>
            <person name="Schmutz J."/>
            <person name="Larimer F."/>
            <person name="Land M."/>
            <person name="Hauser L."/>
            <person name="Kyrpides N."/>
            <person name="Kim E."/>
            <person name="Tebo B.M."/>
            <person name="Richardson P."/>
        </authorList>
    </citation>
    <scope>NUCLEOTIDE SEQUENCE [LARGE SCALE GENOMIC DNA]</scope>
    <source>
        <strain evidence="8 9">MI-1</strain>
    </source>
</reference>
<accession>A4J9C8</accession>
<evidence type="ECO:0000259" key="7">
    <source>
        <dbReference type="Pfam" id="PF04893"/>
    </source>
</evidence>
<name>A4J9C8_DESRM</name>
<keyword evidence="3 6" id="KW-1133">Transmembrane helix</keyword>
<dbReference type="InterPro" id="IPR006977">
    <property type="entry name" value="Yip1_dom"/>
</dbReference>
<protein>
    <recommendedName>
        <fullName evidence="7">Yip1 domain-containing protein</fullName>
    </recommendedName>
</protein>
<dbReference type="HOGENOM" id="CLU_090600_0_0_9"/>
<keyword evidence="4 6" id="KW-0472">Membrane</keyword>
<evidence type="ECO:0000313" key="8">
    <source>
        <dbReference type="EMBL" id="ABO51681.1"/>
    </source>
</evidence>
<dbReference type="Pfam" id="PF04893">
    <property type="entry name" value="Yip1"/>
    <property type="match status" value="1"/>
</dbReference>
<sequence length="267" mass="29268">MSNLKDQNSEQLTCDQTPEDHALPEDLIEKVLEKEDNAKDNNLIIKKEAEESPLKFYEIIYGVLFDPVPTMKRIVQNPPLGVTLLIVVLLSLIGLLTNLYTSAHGVPSDLRLNLGIPLPRSENFTQALRAAAPLLAILGALFYFIKWFFYSALLHLVADFYGGRGTARTVFVIYGLAGLPEVFLIPLRVLTTWLSPGVATGLMALTNLILFIWGVVLLTIGLREAHGFNTGRALAVIFTPALVAVLLAVISMVGLMTVLASFVPPSW</sequence>
<organism evidence="8 9">
    <name type="scientific">Desulforamulus reducens (strain ATCC BAA-1160 / DSM 100696 / MI-1)</name>
    <name type="common">Desulfotomaculum reducens</name>
    <dbReference type="NCBI Taxonomy" id="349161"/>
    <lineage>
        <taxon>Bacteria</taxon>
        <taxon>Bacillati</taxon>
        <taxon>Bacillota</taxon>
        <taxon>Clostridia</taxon>
        <taxon>Eubacteriales</taxon>
        <taxon>Peptococcaceae</taxon>
        <taxon>Desulforamulus</taxon>
    </lineage>
</organism>
<feature type="transmembrane region" description="Helical" evidence="6">
    <location>
        <begin position="170"/>
        <end position="190"/>
    </location>
</feature>